<dbReference type="PANTHER" id="PTHR43550">
    <property type="entry name" value="3-KETODIHYDROSPHINGOSINE REDUCTASE"/>
    <property type="match status" value="1"/>
</dbReference>
<keyword evidence="10" id="KW-0812">Transmembrane</keyword>
<evidence type="ECO:0000256" key="3">
    <source>
        <dbReference type="ARBA" id="ARBA00004991"/>
    </source>
</evidence>
<evidence type="ECO:0000256" key="1">
    <source>
        <dbReference type="ARBA" id="ARBA00004240"/>
    </source>
</evidence>
<comment type="subcellular location">
    <subcellularLocation>
        <location evidence="1">Endoplasmic reticulum</location>
    </subcellularLocation>
</comment>
<dbReference type="PANTHER" id="PTHR43550:SF3">
    <property type="entry name" value="3-KETODIHYDROSPHINGOSINE REDUCTASE"/>
    <property type="match status" value="1"/>
</dbReference>
<dbReference type="PRINTS" id="PR00081">
    <property type="entry name" value="GDHRDH"/>
</dbReference>
<sequence length="326" mass="35490">MGLCCLLTPALCLGLAGTTLLLWLMLGRKPRSCKSYPHVLITGGSSGIGKATAKEVIRRGASLVTLWARNKHKLEEARDEIISETGGKVNIFSVDVTDDLSVLMKTFEDTVKKGGDIRMVIHCAGTSFSGTLENTSIQEFERMMRINFLGTVNLAKTVVPHLKSNKSKSHLTFISSVAGVMGLYGFTAYSASKFALRGFAESLEMEVRPFGLSITLSLPPDTDTPAFAEENKSKPRETALISESGGLFEPEVVARGIVEDTLRGAFLSSIGFDGWLLRCICFGMSPTDLGTVIAQTFAVGPLRFITWCYTHYFANIVAKCHKEKQS</sequence>
<evidence type="ECO:0000256" key="8">
    <source>
        <dbReference type="ARBA" id="ARBA00023098"/>
    </source>
</evidence>
<dbReference type="GO" id="GO:0047560">
    <property type="term" value="F:3-dehydrosphinganine reductase activity"/>
    <property type="evidence" value="ECO:0007669"/>
    <property type="project" value="UniProtKB-EC"/>
</dbReference>
<dbReference type="InterPro" id="IPR036291">
    <property type="entry name" value="NAD(P)-bd_dom_sf"/>
</dbReference>
<dbReference type="Pfam" id="PF00106">
    <property type="entry name" value="adh_short"/>
    <property type="match status" value="1"/>
</dbReference>
<keyword evidence="8" id="KW-0443">Lipid metabolism</keyword>
<keyword evidence="4" id="KW-0256">Endoplasmic reticulum</keyword>
<keyword evidence="7" id="KW-0560">Oxidoreductase</keyword>
<dbReference type="EC" id="1.1.1.102" evidence="9"/>
<dbReference type="InterPro" id="IPR002347">
    <property type="entry name" value="SDR_fam"/>
</dbReference>
<accession>C1C1M3</accession>
<evidence type="ECO:0000256" key="9">
    <source>
        <dbReference type="ARBA" id="ARBA00026112"/>
    </source>
</evidence>
<dbReference type="Gene3D" id="3.40.50.720">
    <property type="entry name" value="NAD(P)-binding Rossmann-like Domain"/>
    <property type="match status" value="1"/>
</dbReference>
<evidence type="ECO:0000256" key="6">
    <source>
        <dbReference type="ARBA" id="ARBA00022919"/>
    </source>
</evidence>
<keyword evidence="10" id="KW-0472">Membrane</keyword>
<feature type="transmembrane region" description="Helical" evidence="10">
    <location>
        <begin position="6"/>
        <end position="26"/>
    </location>
</feature>
<dbReference type="InterPro" id="IPR045022">
    <property type="entry name" value="KDSR-like"/>
</dbReference>
<comment type="pathway">
    <text evidence="2">Lipid metabolism; sphingolipid metabolism.</text>
</comment>
<dbReference type="EMBL" id="BT080752">
    <property type="protein sequence ID" value="ACO15176.1"/>
    <property type="molecule type" value="mRNA"/>
</dbReference>
<evidence type="ECO:0000256" key="5">
    <source>
        <dbReference type="ARBA" id="ARBA00022857"/>
    </source>
</evidence>
<keyword evidence="6" id="KW-0746">Sphingolipid metabolism</keyword>
<evidence type="ECO:0000256" key="4">
    <source>
        <dbReference type="ARBA" id="ARBA00022824"/>
    </source>
</evidence>
<gene>
    <name evidence="12" type="primary">FVT1</name>
</gene>
<dbReference type="SUPFAM" id="SSF51735">
    <property type="entry name" value="NAD(P)-binding Rossmann-fold domains"/>
    <property type="match status" value="1"/>
</dbReference>
<proteinExistence type="evidence at transcript level"/>
<protein>
    <recommendedName>
        <fullName evidence="9">3-dehydrosphinganine reductase</fullName>
        <ecNumber evidence="9">1.1.1.102</ecNumber>
    </recommendedName>
</protein>
<keyword evidence="5" id="KW-0521">NADP</keyword>
<reference evidence="12" key="1">
    <citation type="submission" date="2009-03" db="EMBL/GenBank/DDBJ databases">
        <title>Caligus clemensi ESTs and full-length cDNAs.</title>
        <authorList>
            <person name="Yasuike M."/>
            <person name="von Schalburg K."/>
            <person name="Cooper G."/>
            <person name="Leong J."/>
            <person name="Jones S.R.M."/>
            <person name="Koop B.F."/>
        </authorList>
    </citation>
    <scope>NUCLEOTIDE SEQUENCE</scope>
    <source>
        <tissue evidence="12">Whole</tissue>
    </source>
</reference>
<evidence type="ECO:0000256" key="2">
    <source>
        <dbReference type="ARBA" id="ARBA00004760"/>
    </source>
</evidence>
<evidence type="ECO:0000256" key="7">
    <source>
        <dbReference type="ARBA" id="ARBA00023002"/>
    </source>
</evidence>
<dbReference type="GO" id="GO:0005789">
    <property type="term" value="C:endoplasmic reticulum membrane"/>
    <property type="evidence" value="ECO:0007669"/>
    <property type="project" value="TreeGrafter"/>
</dbReference>
<evidence type="ECO:0000259" key="11">
    <source>
        <dbReference type="SMART" id="SM00822"/>
    </source>
</evidence>
<feature type="domain" description="Ketoreductase" evidence="11">
    <location>
        <begin position="37"/>
        <end position="222"/>
    </location>
</feature>
<dbReference type="CDD" id="cd08939">
    <property type="entry name" value="KDSR-like_SDR_c"/>
    <property type="match status" value="1"/>
</dbReference>
<feature type="transmembrane region" description="Helical" evidence="10">
    <location>
        <begin position="171"/>
        <end position="191"/>
    </location>
</feature>
<dbReference type="GO" id="GO:0030148">
    <property type="term" value="P:sphingolipid biosynthetic process"/>
    <property type="evidence" value="ECO:0007669"/>
    <property type="project" value="InterPro"/>
</dbReference>
<evidence type="ECO:0000313" key="12">
    <source>
        <dbReference type="EMBL" id="ACO15176.1"/>
    </source>
</evidence>
<keyword evidence="10" id="KW-1133">Transmembrane helix</keyword>
<dbReference type="SMART" id="SM00822">
    <property type="entry name" value="PKS_KR"/>
    <property type="match status" value="1"/>
</dbReference>
<organism evidence="12">
    <name type="scientific">Caligus clemensi</name>
    <name type="common">Sea louse</name>
    <dbReference type="NCBI Taxonomy" id="344056"/>
    <lineage>
        <taxon>Eukaryota</taxon>
        <taxon>Metazoa</taxon>
        <taxon>Ecdysozoa</taxon>
        <taxon>Arthropoda</taxon>
        <taxon>Crustacea</taxon>
        <taxon>Multicrustacea</taxon>
        <taxon>Hexanauplia</taxon>
        <taxon>Copepoda</taxon>
        <taxon>Siphonostomatoida</taxon>
        <taxon>Caligidae</taxon>
        <taxon>Caligus</taxon>
    </lineage>
</organism>
<name>C1C1M3_CALCM</name>
<dbReference type="GO" id="GO:0006666">
    <property type="term" value="P:3-keto-sphinganine metabolic process"/>
    <property type="evidence" value="ECO:0007669"/>
    <property type="project" value="InterPro"/>
</dbReference>
<dbReference type="InterPro" id="IPR057326">
    <property type="entry name" value="KR_dom"/>
</dbReference>
<dbReference type="AlphaFoldDB" id="C1C1M3"/>
<evidence type="ECO:0000256" key="10">
    <source>
        <dbReference type="SAM" id="Phobius"/>
    </source>
</evidence>
<dbReference type="FunFam" id="3.40.50.720:FF:000468">
    <property type="entry name" value="Short-chain dehydrogenase, putative"/>
    <property type="match status" value="1"/>
</dbReference>
<comment type="pathway">
    <text evidence="3">Sphingolipid metabolism.</text>
</comment>